<dbReference type="SUPFAM" id="SSF54189">
    <property type="entry name" value="Ribosomal proteins S24e, L23 and L15e"/>
    <property type="match status" value="1"/>
</dbReference>
<keyword evidence="4" id="KW-0699">rRNA-binding</keyword>
<proteinExistence type="inferred from homology"/>
<dbReference type="HAMAP" id="MF_01369_B">
    <property type="entry name" value="Ribosomal_uL23_B"/>
    <property type="match status" value="1"/>
</dbReference>
<name>A0A2H0PXC7_9BACT</name>
<organism evidence="5 6">
    <name type="scientific">Candidatus Brennerbacteria bacterium CG11_big_fil_rev_8_21_14_0_20_43_10</name>
    <dbReference type="NCBI Taxonomy" id="1974523"/>
    <lineage>
        <taxon>Bacteria</taxon>
        <taxon>Candidatus Brenneribacteriota</taxon>
    </lineage>
</organism>
<evidence type="ECO:0000256" key="3">
    <source>
        <dbReference type="ARBA" id="ARBA00023274"/>
    </source>
</evidence>
<evidence type="ECO:0000313" key="6">
    <source>
        <dbReference type="Proteomes" id="UP000236846"/>
    </source>
</evidence>
<evidence type="ECO:0000313" key="5">
    <source>
        <dbReference type="EMBL" id="PIR26156.1"/>
    </source>
</evidence>
<dbReference type="Proteomes" id="UP000236846">
    <property type="component" value="Unassembled WGS sequence"/>
</dbReference>
<dbReference type="InterPro" id="IPR012678">
    <property type="entry name" value="Ribosomal_uL23/eL15/eS24_sf"/>
</dbReference>
<comment type="similarity">
    <text evidence="1 4">Belongs to the universal ribosomal protein uL23 family.</text>
</comment>
<accession>A0A2H0PXC7</accession>
<comment type="subunit">
    <text evidence="4">Part of the 50S ribosomal subunit. Contacts protein L29, and trigger factor when it is bound to the ribosome.</text>
</comment>
<keyword evidence="2 4" id="KW-0689">Ribosomal protein</keyword>
<keyword evidence="4" id="KW-0694">RNA-binding</keyword>
<evidence type="ECO:0000256" key="4">
    <source>
        <dbReference type="HAMAP-Rule" id="MF_01369"/>
    </source>
</evidence>
<dbReference type="AlphaFoldDB" id="A0A2H0PXC7"/>
<comment type="function">
    <text evidence="4">One of the early assembly proteins it binds 23S rRNA. One of the proteins that surrounds the polypeptide exit tunnel on the outside of the ribosome. Forms the main docking site for trigger factor binding to the ribosome.</text>
</comment>
<protein>
    <recommendedName>
        <fullName evidence="4">Large ribosomal subunit protein uL23</fullName>
    </recommendedName>
</protein>
<dbReference type="InterPro" id="IPR012677">
    <property type="entry name" value="Nucleotide-bd_a/b_plait_sf"/>
</dbReference>
<dbReference type="GO" id="GO:0006412">
    <property type="term" value="P:translation"/>
    <property type="evidence" value="ECO:0007669"/>
    <property type="project" value="UniProtKB-UniRule"/>
</dbReference>
<dbReference type="GO" id="GO:0019843">
    <property type="term" value="F:rRNA binding"/>
    <property type="evidence" value="ECO:0007669"/>
    <property type="project" value="UniProtKB-UniRule"/>
</dbReference>
<dbReference type="NCBIfam" id="NF004363">
    <property type="entry name" value="PRK05738.2-4"/>
    <property type="match status" value="1"/>
</dbReference>
<comment type="caution">
    <text evidence="5">The sequence shown here is derived from an EMBL/GenBank/DDBJ whole genome shotgun (WGS) entry which is preliminary data.</text>
</comment>
<evidence type="ECO:0000256" key="2">
    <source>
        <dbReference type="ARBA" id="ARBA00022980"/>
    </source>
</evidence>
<sequence>MKLFQSSTAADGNAKPAQKLQEKHTVFKYIHPNVIRPHVTEKTTAAKDWGNAYGFIVRSNATKPSIKSEIEKMYKVNVTHINVARMPRKARRLGKSHGYVSGYKKALVYLKKGDTISFA</sequence>
<keyword evidence="3 4" id="KW-0687">Ribonucleoprotein</keyword>
<dbReference type="GO" id="GO:0005840">
    <property type="term" value="C:ribosome"/>
    <property type="evidence" value="ECO:0007669"/>
    <property type="project" value="UniProtKB-KW"/>
</dbReference>
<dbReference type="Pfam" id="PF00276">
    <property type="entry name" value="Ribosomal_L23"/>
    <property type="match status" value="1"/>
</dbReference>
<dbReference type="GO" id="GO:0003735">
    <property type="term" value="F:structural constituent of ribosome"/>
    <property type="evidence" value="ECO:0007669"/>
    <property type="project" value="InterPro"/>
</dbReference>
<dbReference type="EMBL" id="PCXE01000036">
    <property type="protein sequence ID" value="PIR26156.1"/>
    <property type="molecule type" value="Genomic_DNA"/>
</dbReference>
<dbReference type="PANTHER" id="PTHR11620">
    <property type="entry name" value="60S RIBOSOMAL PROTEIN L23A"/>
    <property type="match status" value="1"/>
</dbReference>
<dbReference type="Gene3D" id="3.30.70.330">
    <property type="match status" value="1"/>
</dbReference>
<gene>
    <name evidence="4" type="primary">rplW</name>
    <name evidence="5" type="ORF">COV41_02050</name>
</gene>
<reference evidence="5 6" key="1">
    <citation type="submission" date="2017-09" db="EMBL/GenBank/DDBJ databases">
        <title>Depth-based differentiation of microbial function through sediment-hosted aquifers and enrichment of novel symbionts in the deep terrestrial subsurface.</title>
        <authorList>
            <person name="Probst A.J."/>
            <person name="Ladd B."/>
            <person name="Jarett J.K."/>
            <person name="Geller-Mcgrath D.E."/>
            <person name="Sieber C.M."/>
            <person name="Emerson J.B."/>
            <person name="Anantharaman K."/>
            <person name="Thomas B.C."/>
            <person name="Malmstrom R."/>
            <person name="Stieglmeier M."/>
            <person name="Klingl A."/>
            <person name="Woyke T."/>
            <person name="Ryan C.M."/>
            <person name="Banfield J.F."/>
        </authorList>
    </citation>
    <scope>NUCLEOTIDE SEQUENCE [LARGE SCALE GENOMIC DNA]</scope>
    <source>
        <strain evidence="5">CG11_big_fil_rev_8_21_14_0_20_43_10</strain>
    </source>
</reference>
<dbReference type="InterPro" id="IPR013025">
    <property type="entry name" value="Ribosomal_uL23-like"/>
</dbReference>
<dbReference type="GO" id="GO:1990904">
    <property type="term" value="C:ribonucleoprotein complex"/>
    <property type="evidence" value="ECO:0007669"/>
    <property type="project" value="UniProtKB-KW"/>
</dbReference>
<evidence type="ECO:0000256" key="1">
    <source>
        <dbReference type="ARBA" id="ARBA00006700"/>
    </source>
</evidence>